<keyword evidence="3" id="KW-1185">Reference proteome</keyword>
<dbReference type="RefSeq" id="XP_001595960.1">
    <property type="nucleotide sequence ID" value="XM_001595910.1"/>
</dbReference>
<feature type="region of interest" description="Disordered" evidence="1">
    <location>
        <begin position="1"/>
        <end position="36"/>
    </location>
</feature>
<dbReference type="Proteomes" id="UP000001312">
    <property type="component" value="Unassembled WGS sequence"/>
</dbReference>
<evidence type="ECO:0000313" key="3">
    <source>
        <dbReference type="Proteomes" id="UP000001312"/>
    </source>
</evidence>
<reference evidence="3" key="1">
    <citation type="journal article" date="2011" name="PLoS Genet.">
        <title>Genomic analysis of the necrotrophic fungal pathogens Sclerotinia sclerotiorum and Botrytis cinerea.</title>
        <authorList>
            <person name="Amselem J."/>
            <person name="Cuomo C.A."/>
            <person name="van Kan J.A."/>
            <person name="Viaud M."/>
            <person name="Benito E.P."/>
            <person name="Couloux A."/>
            <person name="Coutinho P.M."/>
            <person name="de Vries R.P."/>
            <person name="Dyer P.S."/>
            <person name="Fillinger S."/>
            <person name="Fournier E."/>
            <person name="Gout L."/>
            <person name="Hahn M."/>
            <person name="Kohn L."/>
            <person name="Lapalu N."/>
            <person name="Plummer K.M."/>
            <person name="Pradier J.M."/>
            <person name="Quevillon E."/>
            <person name="Sharon A."/>
            <person name="Simon A."/>
            <person name="ten Have A."/>
            <person name="Tudzynski B."/>
            <person name="Tudzynski P."/>
            <person name="Wincker P."/>
            <person name="Andrew M."/>
            <person name="Anthouard V."/>
            <person name="Beever R.E."/>
            <person name="Beffa R."/>
            <person name="Benoit I."/>
            <person name="Bouzid O."/>
            <person name="Brault B."/>
            <person name="Chen Z."/>
            <person name="Choquer M."/>
            <person name="Collemare J."/>
            <person name="Cotton P."/>
            <person name="Danchin E.G."/>
            <person name="Da Silva C."/>
            <person name="Gautier A."/>
            <person name="Giraud C."/>
            <person name="Giraud T."/>
            <person name="Gonzalez C."/>
            <person name="Grossetete S."/>
            <person name="Guldener U."/>
            <person name="Henrissat B."/>
            <person name="Howlett B.J."/>
            <person name="Kodira C."/>
            <person name="Kretschmer M."/>
            <person name="Lappartient A."/>
            <person name="Leroch M."/>
            <person name="Levis C."/>
            <person name="Mauceli E."/>
            <person name="Neuveglise C."/>
            <person name="Oeser B."/>
            <person name="Pearson M."/>
            <person name="Poulain J."/>
            <person name="Poussereau N."/>
            <person name="Quesneville H."/>
            <person name="Rascle C."/>
            <person name="Schumacher J."/>
            <person name="Segurens B."/>
            <person name="Sexton A."/>
            <person name="Silva E."/>
            <person name="Sirven C."/>
            <person name="Soanes D.M."/>
            <person name="Talbot N.J."/>
            <person name="Templeton M."/>
            <person name="Yandava C."/>
            <person name="Yarden O."/>
            <person name="Zeng Q."/>
            <person name="Rollins J.A."/>
            <person name="Lebrun M.H."/>
            <person name="Dickman M."/>
        </authorList>
    </citation>
    <scope>NUCLEOTIDE SEQUENCE [LARGE SCALE GENOMIC DNA]</scope>
    <source>
        <strain evidence="3">ATCC 18683 / 1980 / Ss-1</strain>
    </source>
</reference>
<dbReference type="HOGENOM" id="CLU_3359973_0_0_1"/>
<proteinExistence type="predicted"/>
<dbReference type="EMBL" id="CH476623">
    <property type="protein sequence ID" value="EDN99322.1"/>
    <property type="molecule type" value="Genomic_DNA"/>
</dbReference>
<evidence type="ECO:0000256" key="1">
    <source>
        <dbReference type="SAM" id="MobiDB-lite"/>
    </source>
</evidence>
<gene>
    <name evidence="2" type="ORF">SS1G_02175</name>
</gene>
<dbReference type="GeneID" id="5492762"/>
<dbReference type="AlphaFoldDB" id="A7EA44"/>
<name>A7EA44_SCLS1</name>
<feature type="compositionally biased region" description="Basic and acidic residues" evidence="1">
    <location>
        <begin position="13"/>
        <end position="22"/>
    </location>
</feature>
<organism evidence="2 3">
    <name type="scientific">Sclerotinia sclerotiorum (strain ATCC 18683 / 1980 / Ss-1)</name>
    <name type="common">White mold</name>
    <name type="synonym">Whetzelinia sclerotiorum</name>
    <dbReference type="NCBI Taxonomy" id="665079"/>
    <lineage>
        <taxon>Eukaryota</taxon>
        <taxon>Fungi</taxon>
        <taxon>Dikarya</taxon>
        <taxon>Ascomycota</taxon>
        <taxon>Pezizomycotina</taxon>
        <taxon>Leotiomycetes</taxon>
        <taxon>Helotiales</taxon>
        <taxon>Sclerotiniaceae</taxon>
        <taxon>Sclerotinia</taxon>
    </lineage>
</organism>
<dbReference type="InParanoid" id="A7EA44"/>
<evidence type="ECO:0000313" key="2">
    <source>
        <dbReference type="EMBL" id="EDN99322.1"/>
    </source>
</evidence>
<protein>
    <submittedName>
        <fullName evidence="2">Uncharacterized protein</fullName>
    </submittedName>
</protein>
<sequence length="36" mass="3737">MIVPAAAAPVKTKGRDEEEKGAKGAGELKAGRWKSV</sequence>
<accession>A7EA44</accession>
<dbReference type="KEGG" id="ssl:SS1G_02175"/>